<keyword evidence="4" id="KW-1185">Reference proteome</keyword>
<evidence type="ECO:0000313" key="3">
    <source>
        <dbReference type="EMBL" id="KAL0569033.1"/>
    </source>
</evidence>
<organism evidence="3 4">
    <name type="scientific">Marasmius crinis-equi</name>
    <dbReference type="NCBI Taxonomy" id="585013"/>
    <lineage>
        <taxon>Eukaryota</taxon>
        <taxon>Fungi</taxon>
        <taxon>Dikarya</taxon>
        <taxon>Basidiomycota</taxon>
        <taxon>Agaricomycotina</taxon>
        <taxon>Agaricomycetes</taxon>
        <taxon>Agaricomycetidae</taxon>
        <taxon>Agaricales</taxon>
        <taxon>Marasmiineae</taxon>
        <taxon>Marasmiaceae</taxon>
        <taxon>Marasmius</taxon>
    </lineage>
</organism>
<evidence type="ECO:0000256" key="1">
    <source>
        <dbReference type="SAM" id="MobiDB-lite"/>
    </source>
</evidence>
<feature type="compositionally biased region" description="Low complexity" evidence="1">
    <location>
        <begin position="142"/>
        <end position="175"/>
    </location>
</feature>
<name>A0ABR3F1L7_9AGAR</name>
<feature type="chain" id="PRO_5046263143" description="GPI anchored protein" evidence="2">
    <location>
        <begin position="26"/>
        <end position="196"/>
    </location>
</feature>
<comment type="caution">
    <text evidence="3">The sequence shown here is derived from an EMBL/GenBank/DDBJ whole genome shotgun (WGS) entry which is preliminary data.</text>
</comment>
<feature type="signal peptide" evidence="2">
    <location>
        <begin position="1"/>
        <end position="25"/>
    </location>
</feature>
<evidence type="ECO:0000256" key="2">
    <source>
        <dbReference type="SAM" id="SignalP"/>
    </source>
</evidence>
<protein>
    <recommendedName>
        <fullName evidence="5">GPI anchored protein</fullName>
    </recommendedName>
</protein>
<evidence type="ECO:0008006" key="5">
    <source>
        <dbReference type="Google" id="ProtNLM"/>
    </source>
</evidence>
<keyword evidence="2" id="KW-0732">Signal</keyword>
<gene>
    <name evidence="3" type="ORF">V5O48_012941</name>
</gene>
<proteinExistence type="predicted"/>
<dbReference type="Proteomes" id="UP001465976">
    <property type="component" value="Unassembled WGS sequence"/>
</dbReference>
<dbReference type="EMBL" id="JBAHYK010001207">
    <property type="protein sequence ID" value="KAL0569033.1"/>
    <property type="molecule type" value="Genomic_DNA"/>
</dbReference>
<sequence>MKTTIFGFLTLVPLLTQALIRFVPASEATGVVVATEASVAAASTGANSAETTYLIVVGDSSEVTTTVNGKPTTTTAPITNTIVMSAFGYKGQALGGYDMDCHYTDDKIGECVYVVRDSTTTQTATFSGTANELVVHVPDKAGGASQTSGGSGSSPSVNSTNGSSTSNDRNGATGMSPMGMGAMALGGLVLGTLAVF</sequence>
<accession>A0ABR3F1L7</accession>
<reference evidence="3 4" key="1">
    <citation type="submission" date="2024-02" db="EMBL/GenBank/DDBJ databases">
        <title>A draft genome for the cacao thread blight pathogen Marasmius crinis-equi.</title>
        <authorList>
            <person name="Cohen S.P."/>
            <person name="Baruah I.K."/>
            <person name="Amoako-Attah I."/>
            <person name="Bukari Y."/>
            <person name="Meinhardt L.W."/>
            <person name="Bailey B.A."/>
        </authorList>
    </citation>
    <scope>NUCLEOTIDE SEQUENCE [LARGE SCALE GENOMIC DNA]</scope>
    <source>
        <strain evidence="3 4">GH-76</strain>
    </source>
</reference>
<feature type="region of interest" description="Disordered" evidence="1">
    <location>
        <begin position="140"/>
        <end position="175"/>
    </location>
</feature>
<evidence type="ECO:0000313" key="4">
    <source>
        <dbReference type="Proteomes" id="UP001465976"/>
    </source>
</evidence>